<evidence type="ECO:0000313" key="3">
    <source>
        <dbReference type="Proteomes" id="UP000499080"/>
    </source>
</evidence>
<dbReference type="EMBL" id="BGPR01149816">
    <property type="protein sequence ID" value="GBN82996.1"/>
    <property type="molecule type" value="Genomic_DNA"/>
</dbReference>
<accession>A0A4Y2S5X3</accession>
<dbReference type="EMBL" id="BGPR01149832">
    <property type="protein sequence ID" value="GBN83030.1"/>
    <property type="molecule type" value="Genomic_DNA"/>
</dbReference>
<protein>
    <submittedName>
        <fullName evidence="1">Uncharacterized protein</fullName>
    </submittedName>
</protein>
<proteinExistence type="predicted"/>
<reference evidence="1 3" key="1">
    <citation type="journal article" date="2019" name="Sci. Rep.">
        <title>Orb-weaving spider Araneus ventricosus genome elucidates the spidroin gene catalogue.</title>
        <authorList>
            <person name="Kono N."/>
            <person name="Nakamura H."/>
            <person name="Ohtoshi R."/>
            <person name="Moran D.A.P."/>
            <person name="Shinohara A."/>
            <person name="Yoshida Y."/>
            <person name="Fujiwara M."/>
            <person name="Mori M."/>
            <person name="Tomita M."/>
            <person name="Arakawa K."/>
        </authorList>
    </citation>
    <scope>NUCLEOTIDE SEQUENCE [LARGE SCALE GENOMIC DNA]</scope>
</reference>
<comment type="caution">
    <text evidence="1">The sequence shown here is derived from an EMBL/GenBank/DDBJ whole genome shotgun (WGS) entry which is preliminary data.</text>
</comment>
<dbReference type="Proteomes" id="UP000499080">
    <property type="component" value="Unassembled WGS sequence"/>
</dbReference>
<name>A0A4Y2S5X3_ARAVE</name>
<feature type="non-terminal residue" evidence="1">
    <location>
        <position position="1"/>
    </location>
</feature>
<sequence>VENYIENKECNNDCAATLDSLVLDYALPSAGLMLTVIMIE</sequence>
<gene>
    <name evidence="1" type="ORF">AVEN_246488_1</name>
    <name evidence="2" type="ORF">AVEN_75329_1</name>
</gene>
<dbReference type="OrthoDB" id="6428497at2759"/>
<feature type="non-terminal residue" evidence="1">
    <location>
        <position position="40"/>
    </location>
</feature>
<evidence type="ECO:0000313" key="1">
    <source>
        <dbReference type="EMBL" id="GBN82996.1"/>
    </source>
</evidence>
<evidence type="ECO:0000313" key="2">
    <source>
        <dbReference type="EMBL" id="GBN83030.1"/>
    </source>
</evidence>
<organism evidence="1 3">
    <name type="scientific">Araneus ventricosus</name>
    <name type="common">Orbweaver spider</name>
    <name type="synonym">Epeira ventricosa</name>
    <dbReference type="NCBI Taxonomy" id="182803"/>
    <lineage>
        <taxon>Eukaryota</taxon>
        <taxon>Metazoa</taxon>
        <taxon>Ecdysozoa</taxon>
        <taxon>Arthropoda</taxon>
        <taxon>Chelicerata</taxon>
        <taxon>Arachnida</taxon>
        <taxon>Araneae</taxon>
        <taxon>Araneomorphae</taxon>
        <taxon>Entelegynae</taxon>
        <taxon>Araneoidea</taxon>
        <taxon>Araneidae</taxon>
        <taxon>Araneus</taxon>
    </lineage>
</organism>
<dbReference type="AlphaFoldDB" id="A0A4Y2S5X3"/>
<keyword evidence="3" id="KW-1185">Reference proteome</keyword>